<dbReference type="RefSeq" id="WP_157171519.1">
    <property type="nucleotide sequence ID" value="NZ_CAWPHS010000067.1"/>
</dbReference>
<reference evidence="3 4" key="1">
    <citation type="submission" date="2020-04" db="EMBL/GenBank/DDBJ databases">
        <title>MicrobeNet Type strains.</title>
        <authorList>
            <person name="Nicholson A.C."/>
        </authorList>
    </citation>
    <scope>NUCLEOTIDE SEQUENCE [LARGE SCALE GENOMIC DNA]</scope>
    <source>
        <strain evidence="3 4">DSM 44445</strain>
    </source>
</reference>
<comment type="caution">
    <text evidence="3">The sequence shown here is derived from an EMBL/GenBank/DDBJ whole genome shotgun (WGS) entry which is preliminary data.</text>
</comment>
<dbReference type="Pfam" id="PF00561">
    <property type="entry name" value="Abhydrolase_1"/>
    <property type="match status" value="1"/>
</dbReference>
<dbReference type="GO" id="GO:0016787">
    <property type="term" value="F:hydrolase activity"/>
    <property type="evidence" value="ECO:0007669"/>
    <property type="project" value="UniProtKB-KW"/>
</dbReference>
<name>A0A7X6RHD2_9NOCA</name>
<keyword evidence="3" id="KW-0378">Hydrolase</keyword>
<dbReference type="AlphaFoldDB" id="A0A7X6RHD2"/>
<feature type="compositionally biased region" description="Basic residues" evidence="1">
    <location>
        <begin position="1"/>
        <end position="10"/>
    </location>
</feature>
<keyword evidence="4" id="KW-1185">Reference proteome</keyword>
<dbReference type="SUPFAM" id="SSF53474">
    <property type="entry name" value="alpha/beta-Hydrolases"/>
    <property type="match status" value="1"/>
</dbReference>
<accession>A0A7X6RHD2</accession>
<sequence length="278" mass="29739">MDRHSHHRPRLSGTHPGGRPVCRSRRGIDPSHLAGRFAGTPPLVERWGTSGPRVVLVHGMLGAETTWAAQRPLAQRMRLDVLVRHGYRPGVAAAPDYLHDAADLLTMLAAEPAHLVGHCYGALACVLAAAGAPDRVLSLTLIEPTCLAELRHPAVEALRLRWRERPRDPLEFAATFGTLAGLPRGRPRTDDHWAAVSALRMCRPAWDAALPLPAIARAGVRTLVLSGGHSPALTAVAATVSARTGGEHLVLPGNDHAVQHAGAPFNERLEQHLTGAPN</sequence>
<evidence type="ECO:0000256" key="1">
    <source>
        <dbReference type="SAM" id="MobiDB-lite"/>
    </source>
</evidence>
<evidence type="ECO:0000313" key="3">
    <source>
        <dbReference type="EMBL" id="NKY85956.1"/>
    </source>
</evidence>
<proteinExistence type="predicted"/>
<organism evidence="3 4">
    <name type="scientific">Nocardia veterana</name>
    <dbReference type="NCBI Taxonomy" id="132249"/>
    <lineage>
        <taxon>Bacteria</taxon>
        <taxon>Bacillati</taxon>
        <taxon>Actinomycetota</taxon>
        <taxon>Actinomycetes</taxon>
        <taxon>Mycobacteriales</taxon>
        <taxon>Nocardiaceae</taxon>
        <taxon>Nocardia</taxon>
    </lineage>
</organism>
<dbReference type="Proteomes" id="UP000523447">
    <property type="component" value="Unassembled WGS sequence"/>
</dbReference>
<dbReference type="Gene3D" id="3.40.50.1820">
    <property type="entry name" value="alpha/beta hydrolase"/>
    <property type="match status" value="1"/>
</dbReference>
<dbReference type="EMBL" id="JAAXPE010000007">
    <property type="protein sequence ID" value="NKY85956.1"/>
    <property type="molecule type" value="Genomic_DNA"/>
</dbReference>
<feature type="region of interest" description="Disordered" evidence="1">
    <location>
        <begin position="1"/>
        <end position="34"/>
    </location>
</feature>
<dbReference type="InterPro" id="IPR029058">
    <property type="entry name" value="AB_hydrolase_fold"/>
</dbReference>
<evidence type="ECO:0000259" key="2">
    <source>
        <dbReference type="Pfam" id="PF00561"/>
    </source>
</evidence>
<evidence type="ECO:0000313" key="4">
    <source>
        <dbReference type="Proteomes" id="UP000523447"/>
    </source>
</evidence>
<protein>
    <submittedName>
        <fullName evidence="3">Alpha/beta hydrolase</fullName>
    </submittedName>
</protein>
<dbReference type="InterPro" id="IPR000073">
    <property type="entry name" value="AB_hydrolase_1"/>
</dbReference>
<feature type="domain" description="AB hydrolase-1" evidence="2">
    <location>
        <begin position="96"/>
        <end position="154"/>
    </location>
</feature>
<gene>
    <name evidence="3" type="ORF">HGA07_10000</name>
</gene>